<dbReference type="Gene3D" id="1.10.8.430">
    <property type="entry name" value="Helical domain of apoptotic protease-activating factors"/>
    <property type="match status" value="1"/>
</dbReference>
<dbReference type="Pfam" id="PF18052">
    <property type="entry name" value="Rx_N"/>
    <property type="match status" value="1"/>
</dbReference>
<dbReference type="RefSeq" id="XP_021274615.1">
    <property type="nucleotide sequence ID" value="XM_021418940.1"/>
</dbReference>
<protein>
    <submittedName>
        <fullName evidence="11">Disease resistance protein RGA1</fullName>
    </submittedName>
</protein>
<evidence type="ECO:0000256" key="5">
    <source>
        <dbReference type="SAM" id="Coils"/>
    </source>
</evidence>
<dbReference type="GO" id="GO:0006952">
    <property type="term" value="P:defense response"/>
    <property type="evidence" value="ECO:0007669"/>
    <property type="project" value="UniProtKB-KW"/>
</dbReference>
<dbReference type="FunFam" id="1.10.10.10:FF:000322">
    <property type="entry name" value="Probable disease resistance protein At1g63360"/>
    <property type="match status" value="1"/>
</dbReference>
<dbReference type="PANTHER" id="PTHR36766:SF61">
    <property type="entry name" value="NB-ARC DOMAIN DISEASE RESISTANCE PROTEIN"/>
    <property type="match status" value="1"/>
</dbReference>
<keyword evidence="4" id="KW-0067">ATP-binding</keyword>
<evidence type="ECO:0000259" key="7">
    <source>
        <dbReference type="Pfam" id="PF18052"/>
    </source>
</evidence>
<evidence type="ECO:0000259" key="9">
    <source>
        <dbReference type="Pfam" id="PF23598"/>
    </source>
</evidence>
<dbReference type="Gene3D" id="1.10.10.10">
    <property type="entry name" value="Winged helix-like DNA-binding domain superfamily/Winged helix DNA-binding domain"/>
    <property type="match status" value="1"/>
</dbReference>
<feature type="domain" description="Disease resistance N-terminal" evidence="7">
    <location>
        <begin position="8"/>
        <end position="102"/>
    </location>
</feature>
<sequence>MDSFASSIVRNILERVGTSAYQQIISAWGIEDEMRKLRNTLEEIQAVLNDAEERQVKDKEKELRIWLGRFKDVLHNVKDVLDDFEIQDLQTKMMVDRGTTLNKVRNFFSSSTSLAFRFKMSQKINKIWERLDEIKTSKDRLHLSTASKKETGFQRARETHSYVDASAVIGRDDDKENIIQSLLLPNDHDHSCNVSVISIGGLGGLGKTTLAKLVCNDERVRKHFDLNMWVCVSEEFDVITMTKEILKSTKAGLLGYDESNFQKLQEELRHALKDKKFLLVLDDVWNDDPKKWEELNQLLMGRRGSKILVTTRSQKVVKAMKSQVKYELGCLSHDDCVSLFWRWAYIEGQKERHQTLVEIGNEIVKKCEGNPLAAKTLGSLLSLTTDEKDWLNIRDNEIWELEQEEDDIMPVLELSYNRMPPYLRSCFAYCAVFPKGFKFNSVDLIQLWLANGLITPYKNSEVEYVGMQYLKELFGRCFFEDVEEYVFVYTFKMHDLIHDLALSVAQKEFLTVDSRTNIIPESVRHLSLFNSNLFQQKLKKPSQKRLRKTLRTILCPLAVIGSICESDVGSFFMGCKYLWVLDLSSSSFEELPSSIGQLKHLRYLSLSGNRRIRRLPTSVCKLQKLQALGLVGCRMLERLPKGVRNLIGLRFLEFTTNEKLLPNEEIGCLASLQVLSISGCQNLRFLFEDMKQLTALRTLSITDCNRLLRLPCSVNDLTALENLIISNCEKLDIEGKEDANLNQDEKVCSLRSITVTKMTTFMALPQWLQRSANTLSCIIIEDCPFFKTLPEWLNNFKSLQKLQIKRCAQFPYVSELNKLEMALVPKVYVDDFKLEPSEG</sequence>
<keyword evidence="10" id="KW-1185">Reference proteome</keyword>
<evidence type="ECO:0000259" key="8">
    <source>
        <dbReference type="Pfam" id="PF23559"/>
    </source>
</evidence>
<feature type="coiled-coil region" evidence="5">
    <location>
        <begin position="30"/>
        <end position="61"/>
    </location>
</feature>
<keyword evidence="2" id="KW-0547">Nucleotide-binding</keyword>
<dbReference type="InterPro" id="IPR036388">
    <property type="entry name" value="WH-like_DNA-bd_sf"/>
</dbReference>
<evidence type="ECO:0000313" key="10">
    <source>
        <dbReference type="Proteomes" id="UP000504621"/>
    </source>
</evidence>
<dbReference type="FunFam" id="3.40.50.300:FF:001091">
    <property type="entry name" value="Probable disease resistance protein At1g61300"/>
    <property type="match status" value="1"/>
</dbReference>
<dbReference type="Pfam" id="PF23598">
    <property type="entry name" value="LRR_14"/>
    <property type="match status" value="1"/>
</dbReference>
<keyword evidence="3" id="KW-0611">Plant defense</keyword>
<dbReference type="InterPro" id="IPR042197">
    <property type="entry name" value="Apaf_helical"/>
</dbReference>
<dbReference type="SUPFAM" id="SSF52540">
    <property type="entry name" value="P-loop containing nucleoside triphosphate hydrolases"/>
    <property type="match status" value="1"/>
</dbReference>
<dbReference type="GeneID" id="110409561"/>
<evidence type="ECO:0000256" key="3">
    <source>
        <dbReference type="ARBA" id="ARBA00022821"/>
    </source>
</evidence>
<dbReference type="GO" id="GO:0005524">
    <property type="term" value="F:ATP binding"/>
    <property type="evidence" value="ECO:0007669"/>
    <property type="project" value="UniProtKB-KW"/>
</dbReference>
<evidence type="ECO:0000256" key="2">
    <source>
        <dbReference type="ARBA" id="ARBA00022741"/>
    </source>
</evidence>
<reference evidence="11" key="1">
    <citation type="submission" date="2025-08" db="UniProtKB">
        <authorList>
            <consortium name="RefSeq"/>
        </authorList>
    </citation>
    <scope>IDENTIFICATION</scope>
    <source>
        <tissue evidence="11">Leaf</tissue>
    </source>
</reference>
<dbReference type="InterPro" id="IPR027417">
    <property type="entry name" value="P-loop_NTPase"/>
</dbReference>
<dbReference type="Pfam" id="PF23559">
    <property type="entry name" value="WHD_DRP"/>
    <property type="match status" value="1"/>
</dbReference>
<evidence type="ECO:0000313" key="11">
    <source>
        <dbReference type="RefSeq" id="XP_021274615.1"/>
    </source>
</evidence>
<dbReference type="InterPro" id="IPR055414">
    <property type="entry name" value="LRR_R13L4/SHOC2-like"/>
</dbReference>
<dbReference type="Gene3D" id="3.80.10.10">
    <property type="entry name" value="Ribonuclease Inhibitor"/>
    <property type="match status" value="2"/>
</dbReference>
<dbReference type="OrthoDB" id="2018467at2759"/>
<keyword evidence="5" id="KW-0175">Coiled coil</keyword>
<feature type="domain" description="Disease resistance protein winged helix" evidence="8">
    <location>
        <begin position="432"/>
        <end position="501"/>
    </location>
</feature>
<evidence type="ECO:0000256" key="1">
    <source>
        <dbReference type="ARBA" id="ARBA00022737"/>
    </source>
</evidence>
<proteinExistence type="predicted"/>
<evidence type="ECO:0000256" key="4">
    <source>
        <dbReference type="ARBA" id="ARBA00022840"/>
    </source>
</evidence>
<evidence type="ECO:0000259" key="6">
    <source>
        <dbReference type="Pfam" id="PF00931"/>
    </source>
</evidence>
<dbReference type="GO" id="GO:0043531">
    <property type="term" value="F:ADP binding"/>
    <property type="evidence" value="ECO:0007669"/>
    <property type="project" value="InterPro"/>
</dbReference>
<dbReference type="Gene3D" id="3.40.50.300">
    <property type="entry name" value="P-loop containing nucleotide triphosphate hydrolases"/>
    <property type="match status" value="1"/>
</dbReference>
<feature type="domain" description="Disease resistance R13L4/SHOC-2-like LRR" evidence="9">
    <location>
        <begin position="573"/>
        <end position="780"/>
    </location>
</feature>
<feature type="domain" description="NB-ARC" evidence="6">
    <location>
        <begin position="173"/>
        <end position="341"/>
    </location>
</feature>
<dbReference type="PANTHER" id="PTHR36766">
    <property type="entry name" value="PLANT BROAD-SPECTRUM MILDEW RESISTANCE PROTEIN RPW8"/>
    <property type="match status" value="1"/>
</dbReference>
<name>A0A6J0ZJF0_9ROSI</name>
<gene>
    <name evidence="11" type="primary">LOC110409561</name>
</gene>
<dbReference type="SUPFAM" id="SSF52058">
    <property type="entry name" value="L domain-like"/>
    <property type="match status" value="1"/>
</dbReference>
<dbReference type="Proteomes" id="UP000504621">
    <property type="component" value="Unplaced"/>
</dbReference>
<keyword evidence="1" id="KW-0677">Repeat</keyword>
<dbReference type="InterPro" id="IPR002182">
    <property type="entry name" value="NB-ARC"/>
</dbReference>
<dbReference type="InterPro" id="IPR058922">
    <property type="entry name" value="WHD_DRP"/>
</dbReference>
<organism evidence="10 11">
    <name type="scientific">Herrania umbratica</name>
    <dbReference type="NCBI Taxonomy" id="108875"/>
    <lineage>
        <taxon>Eukaryota</taxon>
        <taxon>Viridiplantae</taxon>
        <taxon>Streptophyta</taxon>
        <taxon>Embryophyta</taxon>
        <taxon>Tracheophyta</taxon>
        <taxon>Spermatophyta</taxon>
        <taxon>Magnoliopsida</taxon>
        <taxon>eudicotyledons</taxon>
        <taxon>Gunneridae</taxon>
        <taxon>Pentapetalae</taxon>
        <taxon>rosids</taxon>
        <taxon>malvids</taxon>
        <taxon>Malvales</taxon>
        <taxon>Malvaceae</taxon>
        <taxon>Byttnerioideae</taxon>
        <taxon>Herrania</taxon>
    </lineage>
</organism>
<dbReference type="InterPro" id="IPR041118">
    <property type="entry name" value="Rx_N"/>
</dbReference>
<dbReference type="AlphaFoldDB" id="A0A6J0ZJF0"/>
<dbReference type="InterPro" id="IPR032675">
    <property type="entry name" value="LRR_dom_sf"/>
</dbReference>
<dbReference type="Pfam" id="PF00931">
    <property type="entry name" value="NB-ARC"/>
    <property type="match status" value="1"/>
</dbReference>
<accession>A0A6J0ZJF0</accession>
<dbReference type="PRINTS" id="PR00364">
    <property type="entry name" value="DISEASERSIST"/>
</dbReference>
<dbReference type="Gene3D" id="1.20.5.4130">
    <property type="match status" value="1"/>
</dbReference>
<dbReference type="GO" id="GO:0051707">
    <property type="term" value="P:response to other organism"/>
    <property type="evidence" value="ECO:0007669"/>
    <property type="project" value="UniProtKB-ARBA"/>
</dbReference>